<evidence type="ECO:0000313" key="8">
    <source>
        <dbReference type="Proteomes" id="UP000059574"/>
    </source>
</evidence>
<keyword evidence="6" id="KW-0814">Transposable element</keyword>
<comment type="similarity">
    <text evidence="2 6">Belongs to the transposase mutator family.</text>
</comment>
<dbReference type="EMBL" id="CP013200">
    <property type="protein sequence ID" value="ALO65178.1"/>
    <property type="molecule type" value="Genomic_DNA"/>
</dbReference>
<evidence type="ECO:0000256" key="5">
    <source>
        <dbReference type="ARBA" id="ARBA00023172"/>
    </source>
</evidence>
<gene>
    <name evidence="7" type="ORF">AS189_00100</name>
</gene>
<sequence>MALDQSALLDLLGQLKLTDVSDRIRTATETLYQQLIEAEATAFIGAGPFERSEARTTQRNGSRSRTLTTTAGDLNLKIPKLRNGSFFPALLERRRRVDQALYAVVMEAYLHGVATRKVDDLVKALGADTGISKSEVSRICEDLDHEVGAFRNRDLSTMDYPYVFLDATYCKARVGHRVVSQAVVVAFGVAADGRREVLGFDVGDSENEGFWTAFLRSMKTRGLDGVKLTISDAHIGLKKAIATVFQGASWQRCRVHFMRNVLSIVPKGSQDMVGSIIRTAFAQPDAEHVNTQFDEVTRMLQKSHPKVAAMLGDAREDVLAFTGFPTRHWRQIWSTNPMERVNKEIKRRTDVVGVFPNPAALLRLAGAVLLEQHDEWEAGDRRYLSEASMTELKTMNTTTTAPVEEGILLPELTAA</sequence>
<dbReference type="AlphaFoldDB" id="A0A0S2LUK3"/>
<dbReference type="Proteomes" id="UP000059574">
    <property type="component" value="Chromosome"/>
</dbReference>
<dbReference type="OrthoDB" id="9793302at2"/>
<keyword evidence="4 6" id="KW-0238">DNA-binding</keyword>
<dbReference type="Pfam" id="PF00872">
    <property type="entry name" value="Transposase_mut"/>
    <property type="match status" value="1"/>
</dbReference>
<reference evidence="8" key="1">
    <citation type="submission" date="2015-11" db="EMBL/GenBank/DDBJ databases">
        <authorList>
            <person name="Kumar R."/>
            <person name="Singh D."/>
            <person name="Swarnkar M.K."/>
            <person name="Singh A.K."/>
            <person name="Kumar S."/>
        </authorList>
    </citation>
    <scope>NUCLEOTIDE SEQUENCE [LARGE SCALE GENOMIC DNA]</scope>
    <source>
        <strain evidence="8">ERGS4:06</strain>
    </source>
</reference>
<name>A0A0S2LUK3_9MICC</name>
<dbReference type="RefSeq" id="WP_062285375.1">
    <property type="nucleotide sequence ID" value="NZ_CP013200.1"/>
</dbReference>
<protein>
    <recommendedName>
        <fullName evidence="6">Mutator family transposase</fullName>
    </recommendedName>
</protein>
<dbReference type="PANTHER" id="PTHR33217">
    <property type="entry name" value="TRANSPOSASE FOR INSERTION SEQUENCE ELEMENT IS1081"/>
    <property type="match status" value="1"/>
</dbReference>
<dbReference type="GO" id="GO:0004803">
    <property type="term" value="F:transposase activity"/>
    <property type="evidence" value="ECO:0007669"/>
    <property type="project" value="UniProtKB-UniRule"/>
</dbReference>
<proteinExistence type="inferred from homology"/>
<dbReference type="PANTHER" id="PTHR33217:SF7">
    <property type="entry name" value="TRANSPOSASE FOR INSERTION SEQUENCE ELEMENT IS1081"/>
    <property type="match status" value="1"/>
</dbReference>
<dbReference type="GO" id="GO:0006313">
    <property type="term" value="P:DNA transposition"/>
    <property type="evidence" value="ECO:0007669"/>
    <property type="project" value="UniProtKB-UniRule"/>
</dbReference>
<evidence type="ECO:0000256" key="6">
    <source>
        <dbReference type="RuleBase" id="RU365089"/>
    </source>
</evidence>
<evidence type="ECO:0000256" key="4">
    <source>
        <dbReference type="ARBA" id="ARBA00023125"/>
    </source>
</evidence>
<keyword evidence="3 6" id="KW-0815">Transposition</keyword>
<keyword evidence="5 6" id="KW-0233">DNA recombination</keyword>
<dbReference type="NCBIfam" id="NF033543">
    <property type="entry name" value="transpos_IS256"/>
    <property type="match status" value="1"/>
</dbReference>
<accession>A0A0S2LUK3</accession>
<evidence type="ECO:0000256" key="3">
    <source>
        <dbReference type="ARBA" id="ARBA00022578"/>
    </source>
</evidence>
<comment type="function">
    <text evidence="1 6">Required for the transposition of the insertion element.</text>
</comment>
<dbReference type="InterPro" id="IPR001207">
    <property type="entry name" value="Transposase_mutator"/>
</dbReference>
<evidence type="ECO:0000313" key="7">
    <source>
        <dbReference type="EMBL" id="ALO65178.1"/>
    </source>
</evidence>
<evidence type="ECO:0000256" key="1">
    <source>
        <dbReference type="ARBA" id="ARBA00002190"/>
    </source>
</evidence>
<reference evidence="7 8" key="2">
    <citation type="journal article" date="2016" name="J. Biotechnol.">
        <title>Complete genome sequence of Arthrobacter alpinus ERGS4:06, a yellow pigmented bacterium tolerant to cold and radiations isolated from Sikkim Himalaya.</title>
        <authorList>
            <person name="Kumar R."/>
            <person name="Singh D."/>
            <person name="Swarnkar M.K."/>
            <person name="Singh A.K."/>
            <person name="Kumar S."/>
        </authorList>
    </citation>
    <scope>NUCLEOTIDE SEQUENCE [LARGE SCALE GENOMIC DNA]</scope>
    <source>
        <strain evidence="7 8">ERGS4:06</strain>
    </source>
</reference>
<dbReference type="GO" id="GO:0003677">
    <property type="term" value="F:DNA binding"/>
    <property type="evidence" value="ECO:0007669"/>
    <property type="project" value="UniProtKB-UniRule"/>
</dbReference>
<evidence type="ECO:0000256" key="2">
    <source>
        <dbReference type="ARBA" id="ARBA00010961"/>
    </source>
</evidence>
<organism evidence="7 8">
    <name type="scientific">Arthrobacter alpinus</name>
    <dbReference type="NCBI Taxonomy" id="656366"/>
    <lineage>
        <taxon>Bacteria</taxon>
        <taxon>Bacillati</taxon>
        <taxon>Actinomycetota</taxon>
        <taxon>Actinomycetes</taxon>
        <taxon>Micrococcales</taxon>
        <taxon>Micrococcaceae</taxon>
        <taxon>Arthrobacter</taxon>
    </lineage>
</organism>